<dbReference type="InterPro" id="IPR051477">
    <property type="entry name" value="Expansin_CellWall"/>
</dbReference>
<feature type="domain" description="RlpA-like protein double-psi beta-barrel" evidence="3">
    <location>
        <begin position="190"/>
        <end position="283"/>
    </location>
</feature>
<dbReference type="SUPFAM" id="SSF50685">
    <property type="entry name" value="Barwin-like endoglucanases"/>
    <property type="match status" value="1"/>
</dbReference>
<dbReference type="InterPro" id="IPR036908">
    <property type="entry name" value="RlpA-like_sf"/>
</dbReference>
<evidence type="ECO:0000313" key="5">
    <source>
        <dbReference type="EMBL" id="EHS63827.1"/>
    </source>
</evidence>
<dbReference type="Gene3D" id="2.40.40.10">
    <property type="entry name" value="RlpA-like domain"/>
    <property type="match status" value="1"/>
</dbReference>
<reference evidence="6" key="2">
    <citation type="journal article" date="2011" name="Proc. Natl. Acad. Sci. U.S.A.">
        <title>Obligate biotrophy features unraveled by the genomic analysis of rust fungi.</title>
        <authorList>
            <person name="Duplessis S."/>
            <person name="Cuomo C.A."/>
            <person name="Lin Y.-C."/>
            <person name="Aerts A."/>
            <person name="Tisserant E."/>
            <person name="Veneault-Fourrey C."/>
            <person name="Joly D.L."/>
            <person name="Hacquard S."/>
            <person name="Amselem J."/>
            <person name="Cantarel B.L."/>
            <person name="Chiu R."/>
            <person name="Coutinho P.M."/>
            <person name="Feau N."/>
            <person name="Field M."/>
            <person name="Frey P."/>
            <person name="Gelhaye E."/>
            <person name="Goldberg J."/>
            <person name="Grabherr M.G."/>
            <person name="Kodira C.D."/>
            <person name="Kohler A."/>
            <person name="Kuees U."/>
            <person name="Lindquist E.A."/>
            <person name="Lucas S.M."/>
            <person name="Mago R."/>
            <person name="Mauceli E."/>
            <person name="Morin E."/>
            <person name="Murat C."/>
            <person name="Pangilinan J.L."/>
            <person name="Park R."/>
            <person name="Pearson M."/>
            <person name="Quesneville H."/>
            <person name="Rouhier N."/>
            <person name="Sakthikumar S."/>
            <person name="Salamov A.A."/>
            <person name="Schmutz J."/>
            <person name="Selles B."/>
            <person name="Shapiro H."/>
            <person name="Tanguay P."/>
            <person name="Tuskan G.A."/>
            <person name="Henrissat B."/>
            <person name="Van de Peer Y."/>
            <person name="Rouze P."/>
            <person name="Ellis J.G."/>
            <person name="Dodds P.N."/>
            <person name="Schein J.E."/>
            <person name="Zhong S."/>
            <person name="Hamelin R.C."/>
            <person name="Grigoriev I.V."/>
            <person name="Szabo L.J."/>
            <person name="Martin F."/>
        </authorList>
    </citation>
    <scope>NUCLEOTIDE SEQUENCE [LARGE SCALE GENOMIC DNA]</scope>
    <source>
        <strain evidence="6">CRL 75-36-700-3 / race SCCL</strain>
    </source>
</reference>
<evidence type="ECO:0000313" key="4">
    <source>
        <dbReference type="EMBL" id="EFP86252.2"/>
    </source>
</evidence>
<dbReference type="STRING" id="418459.E3KPL7"/>
<feature type="signal peptide" evidence="2">
    <location>
        <begin position="1"/>
        <end position="25"/>
    </location>
</feature>
<dbReference type="Pfam" id="PF03330">
    <property type="entry name" value="DPBB_1"/>
    <property type="match status" value="1"/>
</dbReference>
<dbReference type="CDD" id="cd22191">
    <property type="entry name" value="DPBB_RlpA_EXP_N-like"/>
    <property type="match status" value="1"/>
</dbReference>
<dbReference type="InParanoid" id="E3KPL7"/>
<dbReference type="RefSeq" id="XP_003889426.1">
    <property type="nucleotide sequence ID" value="XM_003889377.1"/>
</dbReference>
<dbReference type="RefSeq" id="XP_003330671.2">
    <property type="nucleotide sequence ID" value="XM_003330623.2"/>
</dbReference>
<dbReference type="AlphaFoldDB" id="E3KPL7"/>
<keyword evidence="1 2" id="KW-0732">Signal</keyword>
<dbReference type="PANTHER" id="PTHR31836">
    <property type="match status" value="1"/>
</dbReference>
<organism evidence="4 6">
    <name type="scientific">Puccinia graminis f. sp. tritici (strain CRL 75-36-700-3 / race SCCL)</name>
    <name type="common">Black stem rust fungus</name>
    <dbReference type="NCBI Taxonomy" id="418459"/>
    <lineage>
        <taxon>Eukaryota</taxon>
        <taxon>Fungi</taxon>
        <taxon>Dikarya</taxon>
        <taxon>Basidiomycota</taxon>
        <taxon>Pucciniomycotina</taxon>
        <taxon>Pucciniomycetes</taxon>
        <taxon>Pucciniales</taxon>
        <taxon>Pucciniaceae</taxon>
        <taxon>Puccinia</taxon>
    </lineage>
</organism>
<dbReference type="EMBL" id="DS178299">
    <property type="protein sequence ID" value="EHS63827.1"/>
    <property type="molecule type" value="Genomic_DNA"/>
</dbReference>
<proteinExistence type="predicted"/>
<dbReference type="GeneID" id="10540263"/>
<dbReference type="HOGENOM" id="CLU_963590_0_0_1"/>
<reference key="1">
    <citation type="submission" date="2007-01" db="EMBL/GenBank/DDBJ databases">
        <title>The Genome Sequence of Puccinia graminis f. sp. tritici Strain CRL 75-36-700-3.</title>
        <authorList>
            <consortium name="The Broad Institute Genome Sequencing Platform"/>
            <person name="Birren B."/>
            <person name="Lander E."/>
            <person name="Galagan J."/>
            <person name="Nusbaum C."/>
            <person name="Devon K."/>
            <person name="Cuomo C."/>
            <person name="Jaffe D."/>
            <person name="Butler J."/>
            <person name="Alvarez P."/>
            <person name="Gnerre S."/>
            <person name="Grabherr M."/>
            <person name="Mauceli E."/>
            <person name="Brockman W."/>
            <person name="Young S."/>
            <person name="LaButti K."/>
            <person name="Sykes S."/>
            <person name="DeCaprio D."/>
            <person name="Crawford M."/>
            <person name="Koehrsen M."/>
            <person name="Engels R."/>
            <person name="Montgomery P."/>
            <person name="Pearson M."/>
            <person name="Howarth C."/>
            <person name="Larson L."/>
            <person name="White J."/>
            <person name="Zeng Q."/>
            <person name="Kodira C."/>
            <person name="Yandava C."/>
            <person name="Alvarado L."/>
            <person name="O'Leary S."/>
            <person name="Szabo L."/>
            <person name="Dean R."/>
            <person name="Schein J."/>
        </authorList>
    </citation>
    <scope>NUCLEOTIDE SEQUENCE</scope>
    <source>
        <strain evidence="5">CRL 75-36-700-3</strain>
    </source>
</reference>
<evidence type="ECO:0000256" key="1">
    <source>
        <dbReference type="ARBA" id="ARBA00022729"/>
    </source>
</evidence>
<name>E3KPL7_PUCGT</name>
<keyword evidence="6" id="KW-1185">Reference proteome</keyword>
<dbReference type="KEGG" id="pgr:PGTG_12208"/>
<dbReference type="VEuPathDB" id="FungiDB:PGTG_12208"/>
<dbReference type="Proteomes" id="UP000008783">
    <property type="component" value="Unassembled WGS sequence"/>
</dbReference>
<feature type="chain" id="PRO_5010830839" description="RlpA-like protein double-psi beta-barrel domain-containing protein" evidence="2">
    <location>
        <begin position="26"/>
        <end position="296"/>
    </location>
</feature>
<evidence type="ECO:0000259" key="3">
    <source>
        <dbReference type="Pfam" id="PF03330"/>
    </source>
</evidence>
<evidence type="ECO:0000256" key="2">
    <source>
        <dbReference type="SAM" id="SignalP"/>
    </source>
</evidence>
<sequence length="296" mass="32056">MHSTRMSTLGCLVFTFSISAHYGHAADFQNFIPASTSPITSPTTEFPAQLDGRSMENLASHSTIFRKERRSGASSVTTNDTASLVVRPRWKKCSRGIKSRYCRSYHRKLKNQKFSLKTDASLKLGSVKAVSIPENNIPPTVSIPKIEVPSTPHVPKIEVPSTPYVPKIEVPSTPSVHKIEDSRKDSGPKSGDATYYGTGMGACGIVSNDNSMIAAASHLLFDSFPGATANPNLNPICGRKVKATYQGKSVVVELVDRCTGCALHDLDFSPAAFAQIGPMDRGRLHGMTCAWMLTLL</sequence>
<dbReference type="EMBL" id="DS178299">
    <property type="protein sequence ID" value="EFP86252.2"/>
    <property type="molecule type" value="Genomic_DNA"/>
</dbReference>
<accession>E3KPL7</accession>
<dbReference type="OrthoDB" id="623670at2759"/>
<dbReference type="InterPro" id="IPR009009">
    <property type="entry name" value="RlpA-like_DPBB"/>
</dbReference>
<reference evidence="4" key="3">
    <citation type="submission" date="2012-02" db="EMBL/GenBank/DDBJ databases">
        <title>The Genome Sequence of Puccinia graminis f. sp. tritici Strain CRL 75-36-700-3.</title>
        <authorList>
            <consortium name="The Broad Institute Genome Sequencing Platform"/>
            <person name="Birren B."/>
            <person name="Lander E."/>
            <person name="Galagan J."/>
            <person name="Nusbaum C."/>
            <person name="Devon K."/>
            <person name="Cuomo C."/>
            <person name="Jaffe D."/>
            <person name="Butler J."/>
            <person name="Alvarez P."/>
            <person name="Gnerre S."/>
            <person name="Grabherr M."/>
            <person name="Mauceli E."/>
            <person name="Brockman W."/>
            <person name="Young S."/>
            <person name="LaButti K."/>
            <person name="Sykes S."/>
            <person name="DeCaprio D."/>
            <person name="Crawford M."/>
            <person name="Koehrsen M."/>
            <person name="Engels R."/>
            <person name="Montgomery P."/>
            <person name="Pearson M."/>
            <person name="Howarth C."/>
            <person name="Larson L."/>
            <person name="White J."/>
            <person name="Zeng Q."/>
            <person name="Kodira C."/>
            <person name="Yandava C."/>
            <person name="Alvarado L."/>
            <person name="O'Leary S."/>
            <person name="Szabo L."/>
            <person name="Dean R."/>
            <person name="Schein J."/>
        </authorList>
    </citation>
    <scope>NUCLEOTIDE SEQUENCE</scope>
    <source>
        <strain evidence="4">CRL 75-36-700-3</strain>
    </source>
</reference>
<dbReference type="PANTHER" id="PTHR31836:SF27">
    <property type="entry name" value="RLPA-LIKE PROTEIN DOUBLE-PSI BETA-BARREL DOMAIN-CONTAINING PROTEIN"/>
    <property type="match status" value="1"/>
</dbReference>
<dbReference type="eggNOG" id="ENOG502S6X4">
    <property type="taxonomic scope" value="Eukaryota"/>
</dbReference>
<protein>
    <recommendedName>
        <fullName evidence="3">RlpA-like protein double-psi beta-barrel domain-containing protein</fullName>
    </recommendedName>
</protein>
<gene>
    <name evidence="4" type="ORF">PGTG_12208</name>
</gene>
<evidence type="ECO:0000313" key="6">
    <source>
        <dbReference type="Proteomes" id="UP000008783"/>
    </source>
</evidence>